<evidence type="ECO:0000313" key="1">
    <source>
        <dbReference type="EMBL" id="OMJ65065.1"/>
    </source>
</evidence>
<sequence length="86" mass="10436">MDEENKKLQTQIKARDEENKEKSTIEHFMGNYEGFSFERIKYSMLELNFEGFENFISNECNFIVQISHTKDQKYLFVCKFLSRLYN</sequence>
<organism evidence="1 2">
    <name type="scientific">Stentor coeruleus</name>
    <dbReference type="NCBI Taxonomy" id="5963"/>
    <lineage>
        <taxon>Eukaryota</taxon>
        <taxon>Sar</taxon>
        <taxon>Alveolata</taxon>
        <taxon>Ciliophora</taxon>
        <taxon>Postciliodesmatophora</taxon>
        <taxon>Heterotrichea</taxon>
        <taxon>Heterotrichida</taxon>
        <taxon>Stentoridae</taxon>
        <taxon>Stentor</taxon>
    </lineage>
</organism>
<keyword evidence="2" id="KW-1185">Reference proteome</keyword>
<accession>A0A1R2AKV3</accession>
<reference evidence="1 2" key="1">
    <citation type="submission" date="2016-11" db="EMBL/GenBank/DDBJ databases">
        <title>The macronuclear genome of Stentor coeruleus: a giant cell with tiny introns.</title>
        <authorList>
            <person name="Slabodnick M."/>
            <person name="Ruby J.G."/>
            <person name="Reiff S.B."/>
            <person name="Swart E.C."/>
            <person name="Gosai S."/>
            <person name="Prabakaran S."/>
            <person name="Witkowska E."/>
            <person name="Larue G.E."/>
            <person name="Fisher S."/>
            <person name="Freeman R.M."/>
            <person name="Gunawardena J."/>
            <person name="Chu W."/>
            <person name="Stover N.A."/>
            <person name="Gregory B.D."/>
            <person name="Nowacki M."/>
            <person name="Derisi J."/>
            <person name="Roy S.W."/>
            <person name="Marshall W.F."/>
            <person name="Sood P."/>
        </authorList>
    </citation>
    <scope>NUCLEOTIDE SEQUENCE [LARGE SCALE GENOMIC DNA]</scope>
    <source>
        <strain evidence="1">WM001</strain>
    </source>
</reference>
<name>A0A1R2AKV3_9CILI</name>
<dbReference type="AlphaFoldDB" id="A0A1R2AKV3"/>
<protein>
    <submittedName>
        <fullName evidence="1">Uncharacterized protein</fullName>
    </submittedName>
</protein>
<evidence type="ECO:0000313" key="2">
    <source>
        <dbReference type="Proteomes" id="UP000187209"/>
    </source>
</evidence>
<comment type="caution">
    <text evidence="1">The sequence shown here is derived from an EMBL/GenBank/DDBJ whole genome shotgun (WGS) entry which is preliminary data.</text>
</comment>
<dbReference type="EMBL" id="MPUH01002504">
    <property type="protein sequence ID" value="OMJ65065.1"/>
    <property type="molecule type" value="Genomic_DNA"/>
</dbReference>
<dbReference type="Proteomes" id="UP000187209">
    <property type="component" value="Unassembled WGS sequence"/>
</dbReference>
<proteinExistence type="predicted"/>
<gene>
    <name evidence="1" type="ORF">SteCoe_39497</name>
</gene>